<dbReference type="RefSeq" id="WP_257490525.1">
    <property type="nucleotide sequence ID" value="NZ_JANJZL010000007.1"/>
</dbReference>
<feature type="transmembrane region" description="Helical" evidence="10">
    <location>
        <begin position="391"/>
        <end position="412"/>
    </location>
</feature>
<feature type="transmembrane region" description="Helical" evidence="10">
    <location>
        <begin position="363"/>
        <end position="384"/>
    </location>
</feature>
<feature type="transmembrane region" description="Helical" evidence="10">
    <location>
        <begin position="320"/>
        <end position="343"/>
    </location>
</feature>
<protein>
    <recommendedName>
        <fullName evidence="3">Multidrug export protein MepA</fullName>
    </recommendedName>
</protein>
<gene>
    <name evidence="11" type="ORF">NSA23_10570</name>
</gene>
<feature type="transmembrane region" description="Helical" evidence="10">
    <location>
        <begin position="170"/>
        <end position="190"/>
    </location>
</feature>
<accession>A0A9X2MJ11</accession>
<keyword evidence="7 10" id="KW-1133">Transmembrane helix</keyword>
<keyword evidence="8 10" id="KW-0472">Membrane</keyword>
<feature type="transmembrane region" description="Helical" evidence="10">
    <location>
        <begin position="53"/>
        <end position="74"/>
    </location>
</feature>
<dbReference type="InterPro" id="IPR048279">
    <property type="entry name" value="MdtK-like"/>
</dbReference>
<evidence type="ECO:0000256" key="5">
    <source>
        <dbReference type="ARBA" id="ARBA00022475"/>
    </source>
</evidence>
<name>A0A9X2MJ11_9FIRM</name>
<keyword evidence="4" id="KW-0813">Transport</keyword>
<dbReference type="GO" id="GO:0005886">
    <property type="term" value="C:plasma membrane"/>
    <property type="evidence" value="ECO:0007669"/>
    <property type="project" value="UniProtKB-SubCell"/>
</dbReference>
<comment type="subcellular location">
    <subcellularLocation>
        <location evidence="1">Cell membrane</location>
        <topology evidence="1">Multi-pass membrane protein</topology>
    </subcellularLocation>
</comment>
<keyword evidence="9" id="KW-0046">Antibiotic resistance</keyword>
<dbReference type="NCBIfam" id="TIGR00797">
    <property type="entry name" value="matE"/>
    <property type="match status" value="1"/>
</dbReference>
<evidence type="ECO:0000256" key="2">
    <source>
        <dbReference type="ARBA" id="ARBA00008417"/>
    </source>
</evidence>
<comment type="similarity">
    <text evidence="2">Belongs to the multi antimicrobial extrusion (MATE) (TC 2.A.66.1) family. MepA subfamily.</text>
</comment>
<evidence type="ECO:0000256" key="6">
    <source>
        <dbReference type="ARBA" id="ARBA00022692"/>
    </source>
</evidence>
<dbReference type="PANTHER" id="PTHR43823:SF3">
    <property type="entry name" value="MULTIDRUG EXPORT PROTEIN MEPA"/>
    <property type="match status" value="1"/>
</dbReference>
<dbReference type="Proteomes" id="UP001142078">
    <property type="component" value="Unassembled WGS sequence"/>
</dbReference>
<dbReference type="GO" id="GO:0042910">
    <property type="term" value="F:xenobiotic transmembrane transporter activity"/>
    <property type="evidence" value="ECO:0007669"/>
    <property type="project" value="InterPro"/>
</dbReference>
<feature type="transmembrane region" description="Helical" evidence="10">
    <location>
        <begin position="12"/>
        <end position="33"/>
    </location>
</feature>
<dbReference type="GO" id="GO:0015297">
    <property type="term" value="F:antiporter activity"/>
    <property type="evidence" value="ECO:0007669"/>
    <property type="project" value="InterPro"/>
</dbReference>
<feature type="transmembrane region" description="Helical" evidence="10">
    <location>
        <begin position="418"/>
        <end position="440"/>
    </location>
</feature>
<dbReference type="InterPro" id="IPR045070">
    <property type="entry name" value="MATE_MepA-like"/>
</dbReference>
<keyword evidence="12" id="KW-1185">Reference proteome</keyword>
<dbReference type="GO" id="GO:0046677">
    <property type="term" value="P:response to antibiotic"/>
    <property type="evidence" value="ECO:0007669"/>
    <property type="project" value="UniProtKB-KW"/>
</dbReference>
<feature type="transmembrane region" description="Helical" evidence="10">
    <location>
        <begin position="273"/>
        <end position="294"/>
    </location>
</feature>
<evidence type="ECO:0000256" key="1">
    <source>
        <dbReference type="ARBA" id="ARBA00004651"/>
    </source>
</evidence>
<feature type="transmembrane region" description="Helical" evidence="10">
    <location>
        <begin position="196"/>
        <end position="216"/>
    </location>
</feature>
<proteinExistence type="inferred from homology"/>
<evidence type="ECO:0000313" key="11">
    <source>
        <dbReference type="EMBL" id="MCR2044554.1"/>
    </source>
</evidence>
<evidence type="ECO:0000256" key="10">
    <source>
        <dbReference type="SAM" id="Phobius"/>
    </source>
</evidence>
<evidence type="ECO:0000256" key="8">
    <source>
        <dbReference type="ARBA" id="ARBA00023136"/>
    </source>
</evidence>
<organism evidence="11 12">
    <name type="scientific">Anaerosalibacter massiliensis</name>
    <dbReference type="NCBI Taxonomy" id="1347392"/>
    <lineage>
        <taxon>Bacteria</taxon>
        <taxon>Bacillati</taxon>
        <taxon>Bacillota</taxon>
        <taxon>Tissierellia</taxon>
        <taxon>Tissierellales</taxon>
        <taxon>Sporanaerobacteraceae</taxon>
        <taxon>Anaerosalibacter</taxon>
    </lineage>
</organism>
<dbReference type="Pfam" id="PF01554">
    <property type="entry name" value="MatE"/>
    <property type="match status" value="2"/>
</dbReference>
<dbReference type="PIRSF" id="PIRSF006603">
    <property type="entry name" value="DinF"/>
    <property type="match status" value="1"/>
</dbReference>
<dbReference type="InterPro" id="IPR051327">
    <property type="entry name" value="MATE_MepA_subfamily"/>
</dbReference>
<reference evidence="11" key="1">
    <citation type="submission" date="2022-07" db="EMBL/GenBank/DDBJ databases">
        <title>Enhanced cultured diversity of the mouse gut microbiota enables custom-made synthetic communities.</title>
        <authorList>
            <person name="Afrizal A."/>
        </authorList>
    </citation>
    <scope>NUCLEOTIDE SEQUENCE</scope>
    <source>
        <strain evidence="11">DSM 29482</strain>
    </source>
</reference>
<evidence type="ECO:0000256" key="4">
    <source>
        <dbReference type="ARBA" id="ARBA00022448"/>
    </source>
</evidence>
<dbReference type="CDD" id="cd13143">
    <property type="entry name" value="MATE_MepA_like"/>
    <property type="match status" value="1"/>
</dbReference>
<evidence type="ECO:0000256" key="3">
    <source>
        <dbReference type="ARBA" id="ARBA00022106"/>
    </source>
</evidence>
<evidence type="ECO:0000256" key="7">
    <source>
        <dbReference type="ARBA" id="ARBA00022989"/>
    </source>
</evidence>
<feature type="transmembrane region" description="Helical" evidence="10">
    <location>
        <begin position="236"/>
        <end position="261"/>
    </location>
</feature>
<feature type="transmembrane region" description="Helical" evidence="10">
    <location>
        <begin position="138"/>
        <end position="158"/>
    </location>
</feature>
<dbReference type="EMBL" id="JANJZL010000007">
    <property type="protein sequence ID" value="MCR2044554.1"/>
    <property type="molecule type" value="Genomic_DNA"/>
</dbReference>
<comment type="caution">
    <text evidence="11">The sequence shown here is derived from an EMBL/GenBank/DDBJ whole genome shotgun (WGS) entry which is preliminary data.</text>
</comment>
<keyword evidence="6 10" id="KW-0812">Transmembrane</keyword>
<evidence type="ECO:0000256" key="9">
    <source>
        <dbReference type="ARBA" id="ARBA00023251"/>
    </source>
</evidence>
<dbReference type="InterPro" id="IPR002528">
    <property type="entry name" value="MATE_fam"/>
</dbReference>
<feature type="transmembrane region" description="Helical" evidence="10">
    <location>
        <begin position="95"/>
        <end position="118"/>
    </location>
</feature>
<keyword evidence="5" id="KW-1003">Cell membrane</keyword>
<dbReference type="PANTHER" id="PTHR43823">
    <property type="entry name" value="SPORULATION PROTEIN YKVU"/>
    <property type="match status" value="1"/>
</dbReference>
<sequence>MVKKNPLGTENVKSLLFSLAIPAIIGQLISLLYNMIDRMYIGHIPEIGGDALTGVGVTAPLLIIISAFSVLVGMGGAPRASIKMGGKNNEGAEEIMGNCFVALIGISIILTVLFLIFNEKLLIMFGASEKTLPYALEYMKIYTLGTIFVQLAIGMNPFISSQGFAKISMITVSIGAIINIVLDPIFIYGFKMNVKGAALATVISQAVSAIWVIGFLRGDKTNLKLKRENFKINRHIMGPVLLLGLSPFVMQITESFIIIAFNSNLQKFGGDVAVGAMTILSAAMQFTFLPLSGLTQGAQPIMSYNYGAKNKERMKDTFKYLCISTVTYSIVFWLFIMITPQLFSKIFTNDKAIIDMATQGLRIYMAGAFALGIQIACQQTFIALGNARTSLFLALLRKVFLLIPLVLILPNILSNKVFAVFLAEPISDIIAATVTGILFYRDFKSTLRNMPNTPSYN</sequence>
<evidence type="ECO:0000313" key="12">
    <source>
        <dbReference type="Proteomes" id="UP001142078"/>
    </source>
</evidence>
<dbReference type="AlphaFoldDB" id="A0A9X2MJ11"/>